<evidence type="ECO:0000313" key="1">
    <source>
        <dbReference type="EMBL" id="KAF7770883.1"/>
    </source>
</evidence>
<dbReference type="Proteomes" id="UP000629468">
    <property type="component" value="Unassembled WGS sequence"/>
</dbReference>
<dbReference type="Gene3D" id="3.40.50.1820">
    <property type="entry name" value="alpha/beta hydrolase"/>
    <property type="match status" value="1"/>
</dbReference>
<accession>A0A8H7KCA4</accession>
<dbReference type="AlphaFoldDB" id="A0A8H7KCA4"/>
<organism evidence="1 2">
    <name type="scientific">Agaricus bisporus var. burnettii</name>
    <dbReference type="NCBI Taxonomy" id="192524"/>
    <lineage>
        <taxon>Eukaryota</taxon>
        <taxon>Fungi</taxon>
        <taxon>Dikarya</taxon>
        <taxon>Basidiomycota</taxon>
        <taxon>Agaricomycotina</taxon>
        <taxon>Agaricomycetes</taxon>
        <taxon>Agaricomycetidae</taxon>
        <taxon>Agaricales</taxon>
        <taxon>Agaricineae</taxon>
        <taxon>Agaricaceae</taxon>
        <taxon>Agaricus</taxon>
    </lineage>
</organism>
<gene>
    <name evidence="1" type="ORF">Agabi119p4_6857</name>
</gene>
<dbReference type="EMBL" id="JABXXO010000009">
    <property type="protein sequence ID" value="KAF7770883.1"/>
    <property type="molecule type" value="Genomic_DNA"/>
</dbReference>
<dbReference type="InterPro" id="IPR029058">
    <property type="entry name" value="AB_hydrolase_fold"/>
</dbReference>
<protein>
    <submittedName>
        <fullName evidence="1">Uncharacterized protein</fullName>
    </submittedName>
</protein>
<evidence type="ECO:0000313" key="2">
    <source>
        <dbReference type="Proteomes" id="UP000629468"/>
    </source>
</evidence>
<reference evidence="1 2" key="1">
    <citation type="journal article" name="Sci. Rep.">
        <title>Telomere-to-telomere assembled and centromere annotated genomes of the two main subspecies of the button mushroom Agaricus bisporus reveal especially polymorphic chromosome ends.</title>
        <authorList>
            <person name="Sonnenberg A.S.M."/>
            <person name="Sedaghat-Telgerd N."/>
            <person name="Lavrijssen B."/>
            <person name="Ohm R.A."/>
            <person name="Hendrickx P.M."/>
            <person name="Scholtmeijer K."/>
            <person name="Baars J.J.P."/>
            <person name="van Peer A."/>
        </authorList>
    </citation>
    <scope>NUCLEOTIDE SEQUENCE [LARGE SCALE GENOMIC DNA]</scope>
    <source>
        <strain evidence="1 2">H119_p4</strain>
    </source>
</reference>
<sequence>MERQRSGALASSLKPHGVTGVMLDDVIDEWYLYVFAHPINSHDDILPHLDGYLPDDVNKKLLEKISAWGEEGGDPLKLFGEVLGTGQVRLPARIFARDMIKHGFSVLRYTMKWTPENVRPCGYVTHGTDRVLWVLRKPNLNSKDWITAKEWVEVAHGQLKNENGVKMTELCLL</sequence>
<proteinExistence type="predicted"/>
<comment type="caution">
    <text evidence="1">The sequence shown here is derived from an EMBL/GenBank/DDBJ whole genome shotgun (WGS) entry which is preliminary data.</text>
</comment>
<name>A0A8H7KCA4_AGABI</name>